<dbReference type="Proteomes" id="UP000317318">
    <property type="component" value="Chromosome"/>
</dbReference>
<organism evidence="1 2">
    <name type="scientific">Stratiformator vulcanicus</name>
    <dbReference type="NCBI Taxonomy" id="2527980"/>
    <lineage>
        <taxon>Bacteria</taxon>
        <taxon>Pseudomonadati</taxon>
        <taxon>Planctomycetota</taxon>
        <taxon>Planctomycetia</taxon>
        <taxon>Planctomycetales</taxon>
        <taxon>Planctomycetaceae</taxon>
        <taxon>Stratiformator</taxon>
    </lineage>
</organism>
<name>A0A517R7T3_9PLAN</name>
<dbReference type="KEGG" id="svp:Pan189_42930"/>
<gene>
    <name evidence="1" type="ORF">Pan189_42930</name>
</gene>
<dbReference type="RefSeq" id="WP_145365989.1">
    <property type="nucleotide sequence ID" value="NZ_CP036268.1"/>
</dbReference>
<sequence>MRLTCGITTGHSPAHSERADFRAHCFTAARMIGGNVVNFDDDPPYYQSFIYEVISTPSGSVKILLNLAGQCLAFAKYPHVEFTVLHEFIDHDRLADAFKVLGTYRVLTPSDLLTPLSACDLNELALIELKDIRYWKPTCLGELLFNYWD</sequence>
<dbReference type="OrthoDB" id="6313019at2"/>
<proteinExistence type="predicted"/>
<dbReference type="AlphaFoldDB" id="A0A517R7T3"/>
<evidence type="ECO:0000313" key="2">
    <source>
        <dbReference type="Proteomes" id="UP000317318"/>
    </source>
</evidence>
<reference evidence="1 2" key="1">
    <citation type="submission" date="2019-02" db="EMBL/GenBank/DDBJ databases">
        <title>Deep-cultivation of Planctomycetes and their phenomic and genomic characterization uncovers novel biology.</title>
        <authorList>
            <person name="Wiegand S."/>
            <person name="Jogler M."/>
            <person name="Boedeker C."/>
            <person name="Pinto D."/>
            <person name="Vollmers J."/>
            <person name="Rivas-Marin E."/>
            <person name="Kohn T."/>
            <person name="Peeters S.H."/>
            <person name="Heuer A."/>
            <person name="Rast P."/>
            <person name="Oberbeckmann S."/>
            <person name="Bunk B."/>
            <person name="Jeske O."/>
            <person name="Meyerdierks A."/>
            <person name="Storesund J.E."/>
            <person name="Kallscheuer N."/>
            <person name="Luecker S."/>
            <person name="Lage O.M."/>
            <person name="Pohl T."/>
            <person name="Merkel B.J."/>
            <person name="Hornburger P."/>
            <person name="Mueller R.-W."/>
            <person name="Bruemmer F."/>
            <person name="Labrenz M."/>
            <person name="Spormann A.M."/>
            <person name="Op den Camp H."/>
            <person name="Overmann J."/>
            <person name="Amann R."/>
            <person name="Jetten M.S.M."/>
            <person name="Mascher T."/>
            <person name="Medema M.H."/>
            <person name="Devos D.P."/>
            <person name="Kaster A.-K."/>
            <person name="Ovreas L."/>
            <person name="Rohde M."/>
            <person name="Galperin M.Y."/>
            <person name="Jogler C."/>
        </authorList>
    </citation>
    <scope>NUCLEOTIDE SEQUENCE [LARGE SCALE GENOMIC DNA]</scope>
    <source>
        <strain evidence="1 2">Pan189</strain>
    </source>
</reference>
<evidence type="ECO:0000313" key="1">
    <source>
        <dbReference type="EMBL" id="QDT39881.1"/>
    </source>
</evidence>
<accession>A0A517R7T3</accession>
<keyword evidence="2" id="KW-1185">Reference proteome</keyword>
<dbReference type="EMBL" id="CP036268">
    <property type="protein sequence ID" value="QDT39881.1"/>
    <property type="molecule type" value="Genomic_DNA"/>
</dbReference>
<protein>
    <submittedName>
        <fullName evidence="1">Uncharacterized protein</fullName>
    </submittedName>
</protein>